<evidence type="ECO:0000256" key="1">
    <source>
        <dbReference type="ARBA" id="ARBA00007462"/>
    </source>
</evidence>
<dbReference type="GO" id="GO:0000470">
    <property type="term" value="P:maturation of LSU-rRNA"/>
    <property type="evidence" value="ECO:0007669"/>
    <property type="project" value="TreeGrafter"/>
</dbReference>
<dbReference type="EMBL" id="CAJFCW020000005">
    <property type="protein sequence ID" value="CAG9120056.1"/>
    <property type="molecule type" value="Genomic_DNA"/>
</dbReference>
<proteinExistence type="inferred from homology"/>
<dbReference type="GO" id="GO:0000460">
    <property type="term" value="P:maturation of 5.8S rRNA"/>
    <property type="evidence" value="ECO:0007669"/>
    <property type="project" value="TreeGrafter"/>
</dbReference>
<reference evidence="4" key="1">
    <citation type="submission" date="2020-09" db="EMBL/GenBank/DDBJ databases">
        <authorList>
            <person name="Kikuchi T."/>
        </authorList>
    </citation>
    <scope>NUCLEOTIDE SEQUENCE</scope>
    <source>
        <strain evidence="4">SH1</strain>
    </source>
</reference>
<dbReference type="Proteomes" id="UP000614601">
    <property type="component" value="Unassembled WGS sequence"/>
</dbReference>
<feature type="compositionally biased region" description="Basic residues" evidence="3">
    <location>
        <begin position="28"/>
        <end position="37"/>
    </location>
</feature>
<name>A0A811L953_9BILA</name>
<dbReference type="PANTHER" id="PTHR13245">
    <property type="entry name" value="RRP15-LIKE PROTEIN"/>
    <property type="match status" value="1"/>
</dbReference>
<dbReference type="Pfam" id="PF07890">
    <property type="entry name" value="Rrp15p"/>
    <property type="match status" value="1"/>
</dbReference>
<feature type="compositionally biased region" description="Basic and acidic residues" evidence="3">
    <location>
        <begin position="120"/>
        <end position="136"/>
    </location>
</feature>
<comment type="similarity">
    <text evidence="1">Belongs to the RRP15 family.</text>
</comment>
<evidence type="ECO:0000256" key="2">
    <source>
        <dbReference type="ARBA" id="ARBA00017475"/>
    </source>
</evidence>
<dbReference type="OrthoDB" id="20949at2759"/>
<dbReference type="GO" id="GO:0030687">
    <property type="term" value="C:preribosome, large subunit precursor"/>
    <property type="evidence" value="ECO:0007669"/>
    <property type="project" value="TreeGrafter"/>
</dbReference>
<evidence type="ECO:0000256" key="3">
    <source>
        <dbReference type="SAM" id="MobiDB-lite"/>
    </source>
</evidence>
<feature type="region of interest" description="Disordered" evidence="3">
    <location>
        <begin position="118"/>
        <end position="151"/>
    </location>
</feature>
<dbReference type="AlphaFoldDB" id="A0A811L953"/>
<dbReference type="InterPro" id="IPR012459">
    <property type="entry name" value="Rrp15"/>
</dbReference>
<comment type="caution">
    <text evidence="4">The sequence shown here is derived from an EMBL/GenBank/DDBJ whole genome shotgun (WGS) entry which is preliminary data.</text>
</comment>
<evidence type="ECO:0000313" key="4">
    <source>
        <dbReference type="EMBL" id="CAD5224648.1"/>
    </source>
</evidence>
<feature type="compositionally biased region" description="Acidic residues" evidence="3">
    <location>
        <begin position="137"/>
        <end position="151"/>
    </location>
</feature>
<gene>
    <name evidence="4" type="ORF">BOKJ2_LOCUS11184</name>
</gene>
<dbReference type="Proteomes" id="UP000783686">
    <property type="component" value="Unassembled WGS sequence"/>
</dbReference>
<dbReference type="EMBL" id="CAJFDH010000005">
    <property type="protein sequence ID" value="CAD5224648.1"/>
    <property type="molecule type" value="Genomic_DNA"/>
</dbReference>
<keyword evidence="5" id="KW-1185">Reference proteome</keyword>
<organism evidence="4 5">
    <name type="scientific">Bursaphelenchus okinawaensis</name>
    <dbReference type="NCBI Taxonomy" id="465554"/>
    <lineage>
        <taxon>Eukaryota</taxon>
        <taxon>Metazoa</taxon>
        <taxon>Ecdysozoa</taxon>
        <taxon>Nematoda</taxon>
        <taxon>Chromadorea</taxon>
        <taxon>Rhabditida</taxon>
        <taxon>Tylenchina</taxon>
        <taxon>Tylenchomorpha</taxon>
        <taxon>Aphelenchoidea</taxon>
        <taxon>Aphelenchoididae</taxon>
        <taxon>Bursaphelenchus</taxon>
    </lineage>
</organism>
<sequence>MSLEVEEEKTVDINESYDSDEEDNNVVKTKKLTKRKAKTDDWAKLGHKKPNYGEERERERQLTAIATKGVTQLFNAVSERQKIIDQKLEEMENSKSRTKRHELLSELKSNDFHSQLYKKAAPEVKEDEVKDELKDEPAEDTEVDEDDIIPI</sequence>
<feature type="region of interest" description="Disordered" evidence="3">
    <location>
        <begin position="1"/>
        <end position="58"/>
    </location>
</feature>
<evidence type="ECO:0000313" key="5">
    <source>
        <dbReference type="Proteomes" id="UP000614601"/>
    </source>
</evidence>
<accession>A0A811L953</accession>
<protein>
    <recommendedName>
        <fullName evidence="2">RRP15-like protein</fullName>
    </recommendedName>
</protein>
<feature type="compositionally biased region" description="Acidic residues" evidence="3">
    <location>
        <begin position="1"/>
        <end position="24"/>
    </location>
</feature>
<dbReference type="PANTHER" id="PTHR13245:SF14">
    <property type="entry name" value="RRP15-LIKE PROTEIN"/>
    <property type="match status" value="1"/>
</dbReference>